<name>A0AAP0P1M1_9MAGN</name>
<dbReference type="CDD" id="cd22645">
    <property type="entry name" value="BIC1_CID"/>
    <property type="match status" value="1"/>
</dbReference>
<gene>
    <name evidence="2" type="ORF">Syun_016574</name>
</gene>
<organism evidence="2 3">
    <name type="scientific">Stephania yunnanensis</name>
    <dbReference type="NCBI Taxonomy" id="152371"/>
    <lineage>
        <taxon>Eukaryota</taxon>
        <taxon>Viridiplantae</taxon>
        <taxon>Streptophyta</taxon>
        <taxon>Embryophyta</taxon>
        <taxon>Tracheophyta</taxon>
        <taxon>Spermatophyta</taxon>
        <taxon>Magnoliopsida</taxon>
        <taxon>Ranunculales</taxon>
        <taxon>Menispermaceae</taxon>
        <taxon>Menispermoideae</taxon>
        <taxon>Cissampelideae</taxon>
        <taxon>Stephania</taxon>
    </lineage>
</organism>
<dbReference type="Proteomes" id="UP001420932">
    <property type="component" value="Unassembled WGS sequence"/>
</dbReference>
<evidence type="ECO:0008006" key="4">
    <source>
        <dbReference type="Google" id="ProtNLM"/>
    </source>
</evidence>
<protein>
    <recommendedName>
        <fullName evidence="4">Protein BIC1</fullName>
    </recommendedName>
</protein>
<evidence type="ECO:0000256" key="1">
    <source>
        <dbReference type="SAM" id="MobiDB-lite"/>
    </source>
</evidence>
<feature type="compositionally biased region" description="Basic residues" evidence="1">
    <location>
        <begin position="1"/>
        <end position="15"/>
    </location>
</feature>
<keyword evidence="3" id="KW-1185">Reference proteome</keyword>
<evidence type="ECO:0000313" key="2">
    <source>
        <dbReference type="EMBL" id="KAK9127777.1"/>
    </source>
</evidence>
<feature type="region of interest" description="Disordered" evidence="1">
    <location>
        <begin position="1"/>
        <end position="68"/>
    </location>
</feature>
<reference evidence="2 3" key="1">
    <citation type="submission" date="2024-01" db="EMBL/GenBank/DDBJ databases">
        <title>Genome assemblies of Stephania.</title>
        <authorList>
            <person name="Yang L."/>
        </authorList>
    </citation>
    <scope>NUCLEOTIDE SEQUENCE [LARGE SCALE GENOMIC DNA]</scope>
    <source>
        <strain evidence="2">YNDBR</strain>
        <tissue evidence="2">Leaf</tissue>
    </source>
</reference>
<dbReference type="EMBL" id="JBBNAF010000007">
    <property type="protein sequence ID" value="KAK9127777.1"/>
    <property type="molecule type" value="Genomic_DNA"/>
</dbReference>
<evidence type="ECO:0000313" key="3">
    <source>
        <dbReference type="Proteomes" id="UP001420932"/>
    </source>
</evidence>
<feature type="compositionally biased region" description="Low complexity" evidence="1">
    <location>
        <begin position="43"/>
        <end position="54"/>
    </location>
</feature>
<accession>A0AAP0P1M1</accession>
<dbReference type="GO" id="GO:0009785">
    <property type="term" value="P:blue light signaling pathway"/>
    <property type="evidence" value="ECO:0007669"/>
    <property type="project" value="InterPro"/>
</dbReference>
<proteinExistence type="predicted"/>
<sequence>MIQRRRRSNLRRRPRNPSTITSSISNAHEIVQTNYGHNNNELSSSQSPGRSTPSLLSPSIHKVDENAGGNCGREKLMIMKKRHQGDLAAGRLRIPEIWGHEGLLKEWIDCSAFNASLVPPGLMSARAALVEEARRDQMASVDHYHDDQYLLRLRVQNIGG</sequence>
<dbReference type="PANTHER" id="PTHR34207">
    <property type="entry name" value="PROTEIN BIC1"/>
    <property type="match status" value="1"/>
</dbReference>
<comment type="caution">
    <text evidence="2">The sequence shown here is derived from an EMBL/GenBank/DDBJ whole genome shotgun (WGS) entry which is preliminary data.</text>
</comment>
<feature type="compositionally biased region" description="Polar residues" evidence="1">
    <location>
        <begin position="19"/>
        <end position="42"/>
    </location>
</feature>
<dbReference type="PANTHER" id="PTHR34207:SF2">
    <property type="entry name" value="PROTEIN BIC1"/>
    <property type="match status" value="1"/>
</dbReference>
<dbReference type="AlphaFoldDB" id="A0AAP0P1M1"/>
<dbReference type="InterPro" id="IPR040374">
    <property type="entry name" value="BIC"/>
</dbReference>